<comment type="caution">
    <text evidence="4">The sequence shown here is derived from an EMBL/GenBank/DDBJ whole genome shotgun (WGS) entry which is preliminary data.</text>
</comment>
<keyword evidence="2" id="KW-0812">Transmembrane</keyword>
<feature type="domain" description="ABC1 atypical kinase-like" evidence="3">
    <location>
        <begin position="95"/>
        <end position="339"/>
    </location>
</feature>
<accession>A0ABS1TN32</accession>
<reference evidence="4 5" key="1">
    <citation type="submission" date="2021-01" db="EMBL/GenBank/DDBJ databases">
        <title>Genome public.</title>
        <authorList>
            <person name="Liu C."/>
            <person name="Sun Q."/>
        </authorList>
    </citation>
    <scope>NUCLEOTIDE SEQUENCE [LARGE SCALE GENOMIC DNA]</scope>
    <source>
        <strain evidence="4 5">YIM B02564</strain>
    </source>
</reference>
<dbReference type="PANTHER" id="PTHR10566:SF113">
    <property type="entry name" value="PROTEIN ACTIVITY OF BC1 COMPLEX KINASE 7, CHLOROPLASTIC"/>
    <property type="match status" value="1"/>
</dbReference>
<evidence type="ECO:0000259" key="3">
    <source>
        <dbReference type="Pfam" id="PF03109"/>
    </source>
</evidence>
<dbReference type="EMBL" id="JAESWB010000168">
    <property type="protein sequence ID" value="MBL4952444.1"/>
    <property type="molecule type" value="Genomic_DNA"/>
</dbReference>
<feature type="transmembrane region" description="Helical" evidence="2">
    <location>
        <begin position="500"/>
        <end position="521"/>
    </location>
</feature>
<dbReference type="InterPro" id="IPR004147">
    <property type="entry name" value="ABC1_dom"/>
</dbReference>
<dbReference type="PANTHER" id="PTHR10566">
    <property type="entry name" value="CHAPERONE-ACTIVITY OF BC1 COMPLEX CABC1 -RELATED"/>
    <property type="match status" value="1"/>
</dbReference>
<dbReference type="InterPro" id="IPR050154">
    <property type="entry name" value="UbiB_kinase"/>
</dbReference>
<feature type="transmembrane region" description="Helical" evidence="2">
    <location>
        <begin position="533"/>
        <end position="555"/>
    </location>
</feature>
<name>A0ABS1TN32_9BACI</name>
<dbReference type="Proteomes" id="UP000623967">
    <property type="component" value="Unassembled WGS sequence"/>
</dbReference>
<dbReference type="CDD" id="cd05121">
    <property type="entry name" value="ABC1_ADCK3-like"/>
    <property type="match status" value="1"/>
</dbReference>
<organism evidence="4 5">
    <name type="scientific">Neobacillus paridis</name>
    <dbReference type="NCBI Taxonomy" id="2803862"/>
    <lineage>
        <taxon>Bacteria</taxon>
        <taxon>Bacillati</taxon>
        <taxon>Bacillota</taxon>
        <taxon>Bacilli</taxon>
        <taxon>Bacillales</taxon>
        <taxon>Bacillaceae</taxon>
        <taxon>Neobacillus</taxon>
    </lineage>
</organism>
<dbReference type="RefSeq" id="WP_202653712.1">
    <property type="nucleotide sequence ID" value="NZ_JAESWB010000168.1"/>
</dbReference>
<proteinExistence type="inferred from homology"/>
<evidence type="ECO:0000256" key="2">
    <source>
        <dbReference type="SAM" id="Phobius"/>
    </source>
</evidence>
<protein>
    <submittedName>
        <fullName evidence="4">ABC transporter</fullName>
    </submittedName>
</protein>
<dbReference type="SUPFAM" id="SSF56112">
    <property type="entry name" value="Protein kinase-like (PK-like)"/>
    <property type="match status" value="1"/>
</dbReference>
<dbReference type="InterPro" id="IPR011009">
    <property type="entry name" value="Kinase-like_dom_sf"/>
</dbReference>
<gene>
    <name evidence="4" type="ORF">JK635_09505</name>
</gene>
<keyword evidence="2" id="KW-1133">Transmembrane helix</keyword>
<keyword evidence="5" id="KW-1185">Reference proteome</keyword>
<evidence type="ECO:0000313" key="4">
    <source>
        <dbReference type="EMBL" id="MBL4952444.1"/>
    </source>
</evidence>
<evidence type="ECO:0000313" key="5">
    <source>
        <dbReference type="Proteomes" id="UP000623967"/>
    </source>
</evidence>
<dbReference type="Pfam" id="PF03109">
    <property type="entry name" value="ABC1"/>
    <property type="match status" value="1"/>
</dbReference>
<comment type="similarity">
    <text evidence="1">Belongs to the protein kinase superfamily. ADCK protein kinase family.</text>
</comment>
<sequence>MIKKRIRHLGRLREIVNAFTRHGFGYLMKELGLLDLLSVPKRLFLQGSETIEVLSTGERIRMFLEELGPTFIKIGQIASTRPDIIPLDIIQELVKLQDKVSAFPFSEVKKIIEEELADSLENSFREFQETPIAAASIGQVHYAVLPAGEQVAVKVQRPKLKHLIETDLEILKELARLADSRLEWARRYQVRDIVDELAMSIRRELDFEMEARNTEKIAAKFKDNPKVVIPKVFWDYTSAKVLTMEFIDGITLNEEEKLQKLGYDSKVLGETVVNTILQQILIDGFFHGDPHPGNLLVLPNGAIAFLDFGIVGRLSPEMRDHVASFVIALMRQNTDEVLQAISSMGVVPDDVNYEQLRMDVDLLREKYSDLSFKNMKIGQTITDLFSVAFQYKIKLPTDLTILGKTLLTMEGVVEKLDPDLSIIKIAEPFGKRLIMERYRPKTIIDKVWRRINEYGEMILEWPKTINEISAIMKKGRVKIELTTPELNQFIQRLNIISNRISFSITLLSFSIIMAGVIIGTSLSGQTPILLNKIPVVEIGFVIATGMFLWLLFSIFKSGKF</sequence>
<keyword evidence="2" id="KW-0472">Membrane</keyword>
<evidence type="ECO:0000256" key="1">
    <source>
        <dbReference type="ARBA" id="ARBA00009670"/>
    </source>
</evidence>